<feature type="region of interest" description="Interaction with DNA" evidence="10">
    <location>
        <begin position="161"/>
        <end position="166"/>
    </location>
</feature>
<comment type="similarity">
    <text evidence="2 10">Belongs to the type IA topoisomerase family.</text>
</comment>
<dbReference type="EC" id="5.6.2.1" evidence="10"/>
<feature type="domain" description="Topo IA-type catalytic" evidence="12">
    <location>
        <begin position="127"/>
        <end position="552"/>
    </location>
</feature>
<evidence type="ECO:0000256" key="2">
    <source>
        <dbReference type="ARBA" id="ARBA00009446"/>
    </source>
</evidence>
<dbReference type="NCBIfam" id="TIGR01051">
    <property type="entry name" value="topA_bact"/>
    <property type="match status" value="1"/>
</dbReference>
<evidence type="ECO:0000256" key="6">
    <source>
        <dbReference type="ARBA" id="ARBA00022842"/>
    </source>
</evidence>
<feature type="site" description="Interaction with DNA" evidence="10">
    <location>
        <position position="153"/>
    </location>
</feature>
<keyword evidence="9 10" id="KW-0413">Isomerase</keyword>
<dbReference type="SUPFAM" id="SSF57783">
    <property type="entry name" value="Zinc beta-ribbon"/>
    <property type="match status" value="2"/>
</dbReference>
<dbReference type="Pfam" id="PF01751">
    <property type="entry name" value="Toprim"/>
    <property type="match status" value="1"/>
</dbReference>
<keyword evidence="14" id="KW-1185">Reference proteome</keyword>
<dbReference type="GO" id="GO:0003677">
    <property type="term" value="F:DNA binding"/>
    <property type="evidence" value="ECO:0007669"/>
    <property type="project" value="UniProtKB-KW"/>
</dbReference>
<reference evidence="13 14" key="1">
    <citation type="submission" date="2015-10" db="EMBL/GenBank/DDBJ databases">
        <title>Candidatus Desulfofervidus auxilii, a hydrogenotrophic sulfate-reducing bacterium involved in the thermophilic anaerobic oxidation of methane.</title>
        <authorList>
            <person name="Krukenberg V."/>
            <person name="Richter M."/>
            <person name="Wegener G."/>
        </authorList>
    </citation>
    <scope>NUCLEOTIDE SEQUENCE [LARGE SCALE GENOMIC DNA]</scope>
    <source>
        <strain evidence="13 14">HS1</strain>
    </source>
</reference>
<feature type="active site" description="O-(5'-phospho-DNA)-tyrosine intermediate" evidence="10">
    <location>
        <position position="297"/>
    </location>
</feature>
<feature type="site" description="Interaction with DNA" evidence="10">
    <location>
        <position position="137"/>
    </location>
</feature>
<proteinExistence type="inferred from homology"/>
<dbReference type="InterPro" id="IPR013824">
    <property type="entry name" value="Topo_IA_cen_sub1"/>
</dbReference>
<keyword evidence="4" id="KW-0863">Zinc-finger</keyword>
<dbReference type="KEGG" id="daw:HS1_000061"/>
<dbReference type="Pfam" id="PF01396">
    <property type="entry name" value="Zn_ribbon_Top1"/>
    <property type="match status" value="3"/>
</dbReference>
<dbReference type="InterPro" id="IPR000380">
    <property type="entry name" value="Topo_IA"/>
</dbReference>
<evidence type="ECO:0000256" key="10">
    <source>
        <dbReference type="HAMAP-Rule" id="MF_00952"/>
    </source>
</evidence>
<name>A0A7U4QIA5_DESA2</name>
<dbReference type="InterPro" id="IPR003602">
    <property type="entry name" value="Topo_IA_DNA-bd_dom"/>
</dbReference>
<evidence type="ECO:0000313" key="14">
    <source>
        <dbReference type="Proteomes" id="UP000070560"/>
    </source>
</evidence>
<dbReference type="PANTHER" id="PTHR42785:SF1">
    <property type="entry name" value="DNA TOPOISOMERASE"/>
    <property type="match status" value="1"/>
</dbReference>
<comment type="subunit">
    <text evidence="10">Monomer.</text>
</comment>
<gene>
    <name evidence="10" type="primary">topA</name>
    <name evidence="13" type="ORF">HS1_000061</name>
</gene>
<dbReference type="GO" id="GO:0003917">
    <property type="term" value="F:DNA topoisomerase type I (single strand cut, ATP-independent) activity"/>
    <property type="evidence" value="ECO:0007669"/>
    <property type="project" value="UniProtKB-UniRule"/>
</dbReference>
<dbReference type="Gene3D" id="1.10.460.10">
    <property type="entry name" value="Topoisomerase I, domain 2"/>
    <property type="match status" value="1"/>
</dbReference>
<dbReference type="PRINTS" id="PR00417">
    <property type="entry name" value="PRTPISMRASEI"/>
</dbReference>
<feature type="domain" description="Toprim" evidence="11">
    <location>
        <begin position="1"/>
        <end position="112"/>
    </location>
</feature>
<dbReference type="PROSITE" id="PS50880">
    <property type="entry name" value="TOPRIM"/>
    <property type="match status" value="1"/>
</dbReference>
<protein>
    <recommendedName>
        <fullName evidence="10">DNA topoisomerase 1</fullName>
        <ecNumber evidence="10">5.6.2.1</ecNumber>
    </recommendedName>
    <alternativeName>
        <fullName evidence="10">DNA topoisomerase I</fullName>
    </alternativeName>
</protein>
<dbReference type="OrthoDB" id="9804262at2"/>
<feature type="site" description="Interaction with DNA" evidence="10">
    <location>
        <position position="299"/>
    </location>
</feature>
<dbReference type="InterPro" id="IPR013498">
    <property type="entry name" value="Topo_IA_Znf"/>
</dbReference>
<keyword evidence="8 10" id="KW-0238">DNA-binding</keyword>
<evidence type="ECO:0000256" key="5">
    <source>
        <dbReference type="ARBA" id="ARBA00022833"/>
    </source>
</evidence>
<evidence type="ECO:0000256" key="7">
    <source>
        <dbReference type="ARBA" id="ARBA00023029"/>
    </source>
</evidence>
<dbReference type="SMART" id="SM00436">
    <property type="entry name" value="TOP1Bc"/>
    <property type="match status" value="1"/>
</dbReference>
<feature type="site" description="Interaction with DNA" evidence="10">
    <location>
        <position position="138"/>
    </location>
</feature>
<dbReference type="InterPro" id="IPR003601">
    <property type="entry name" value="Topo_IA_2"/>
</dbReference>
<feature type="site" description="Interaction with DNA" evidence="10">
    <location>
        <position position="30"/>
    </location>
</feature>
<dbReference type="InterPro" id="IPR028612">
    <property type="entry name" value="Topoisom_1_IA"/>
</dbReference>
<comment type="catalytic activity">
    <reaction evidence="1 10">
        <text>ATP-independent breakage of single-stranded DNA, followed by passage and rejoining.</text>
        <dbReference type="EC" id="5.6.2.1"/>
    </reaction>
</comment>
<evidence type="ECO:0000256" key="1">
    <source>
        <dbReference type="ARBA" id="ARBA00000213"/>
    </source>
</evidence>
<dbReference type="SMART" id="SM00437">
    <property type="entry name" value="TOP1Ac"/>
    <property type="match status" value="1"/>
</dbReference>
<dbReference type="GO" id="GO:0008270">
    <property type="term" value="F:zinc ion binding"/>
    <property type="evidence" value="ECO:0007669"/>
    <property type="project" value="UniProtKB-KW"/>
</dbReference>
<dbReference type="CDD" id="cd00186">
    <property type="entry name" value="TOP1Ac"/>
    <property type="match status" value="1"/>
</dbReference>
<keyword evidence="7 10" id="KW-0799">Topoisomerase</keyword>
<dbReference type="Gene3D" id="2.70.20.10">
    <property type="entry name" value="Topoisomerase I, domain 3"/>
    <property type="match status" value="1"/>
</dbReference>
<keyword evidence="6" id="KW-0460">Magnesium</keyword>
<dbReference type="InterPro" id="IPR006171">
    <property type="entry name" value="TOPRIM_dom"/>
</dbReference>
<dbReference type="SUPFAM" id="SSF56712">
    <property type="entry name" value="Prokaryotic type I DNA topoisomerase"/>
    <property type="match status" value="1"/>
</dbReference>
<evidence type="ECO:0000259" key="11">
    <source>
        <dbReference type="PROSITE" id="PS50880"/>
    </source>
</evidence>
<evidence type="ECO:0000313" key="13">
    <source>
        <dbReference type="EMBL" id="AMM39868.1"/>
    </source>
</evidence>
<dbReference type="InterPro" id="IPR005733">
    <property type="entry name" value="TopoI_bac-type"/>
</dbReference>
<dbReference type="InterPro" id="IPR023406">
    <property type="entry name" value="Topo_IA_AS"/>
</dbReference>
<dbReference type="PROSITE" id="PS52039">
    <property type="entry name" value="TOPO_IA_2"/>
    <property type="match status" value="1"/>
</dbReference>
<evidence type="ECO:0000256" key="4">
    <source>
        <dbReference type="ARBA" id="ARBA00022771"/>
    </source>
</evidence>
<feature type="site" description="Interaction with DNA" evidence="10">
    <location>
        <position position="484"/>
    </location>
</feature>
<dbReference type="AlphaFoldDB" id="A0A7U4QIA5"/>
<dbReference type="Gene3D" id="3.30.65.10">
    <property type="entry name" value="Bacterial Topoisomerase I, domain 1"/>
    <property type="match status" value="3"/>
</dbReference>
<dbReference type="GO" id="GO:0006265">
    <property type="term" value="P:DNA topological change"/>
    <property type="evidence" value="ECO:0007669"/>
    <property type="project" value="UniProtKB-UniRule"/>
</dbReference>
<feature type="site" description="Interaction with DNA" evidence="10">
    <location>
        <position position="146"/>
    </location>
</feature>
<dbReference type="InterPro" id="IPR013497">
    <property type="entry name" value="Topo_IA_cen"/>
</dbReference>
<organism evidence="13 14">
    <name type="scientific">Desulfofervidus auxilii</name>
    <dbReference type="NCBI Taxonomy" id="1621989"/>
    <lineage>
        <taxon>Bacteria</taxon>
        <taxon>Pseudomonadati</taxon>
        <taxon>Thermodesulfobacteriota</taxon>
        <taxon>Candidatus Desulfofervidia</taxon>
        <taxon>Candidatus Desulfofervidales</taxon>
        <taxon>Candidatus Desulfofervidaceae</taxon>
        <taxon>Candidatus Desulfofervidus</taxon>
    </lineage>
</organism>
<dbReference type="InterPro" id="IPR034149">
    <property type="entry name" value="TOPRIM_TopoI"/>
</dbReference>
<dbReference type="InterPro" id="IPR023405">
    <property type="entry name" value="Topo_IA_core_domain"/>
</dbReference>
<dbReference type="Pfam" id="PF01131">
    <property type="entry name" value="Topoisom_bac"/>
    <property type="match status" value="1"/>
</dbReference>
<evidence type="ECO:0000256" key="3">
    <source>
        <dbReference type="ARBA" id="ARBA00022723"/>
    </source>
</evidence>
<dbReference type="Gene3D" id="1.10.290.10">
    <property type="entry name" value="Topoisomerase I, domain 4"/>
    <property type="match status" value="1"/>
</dbReference>
<dbReference type="Gene3D" id="3.40.50.140">
    <property type="match status" value="1"/>
</dbReference>
<dbReference type="HAMAP" id="MF_00952">
    <property type="entry name" value="Topoisom_1_prok"/>
    <property type="match status" value="1"/>
</dbReference>
<dbReference type="PROSITE" id="PS00396">
    <property type="entry name" value="TOPO_IA_1"/>
    <property type="match status" value="1"/>
</dbReference>
<dbReference type="InterPro" id="IPR013825">
    <property type="entry name" value="Topo_IA_cen_sub2"/>
</dbReference>
<keyword evidence="5" id="KW-0862">Zinc</keyword>
<dbReference type="InterPro" id="IPR013826">
    <property type="entry name" value="Topo_IA_cen_sub3"/>
</dbReference>
<dbReference type="RefSeq" id="WP_066060155.1">
    <property type="nucleotide sequence ID" value="NZ_CP013015.1"/>
</dbReference>
<dbReference type="SMART" id="SM00493">
    <property type="entry name" value="TOPRIM"/>
    <property type="match status" value="1"/>
</dbReference>
<dbReference type="Proteomes" id="UP000070560">
    <property type="component" value="Chromosome"/>
</dbReference>
<dbReference type="EMBL" id="CP013015">
    <property type="protein sequence ID" value="AMM39868.1"/>
    <property type="molecule type" value="Genomic_DNA"/>
</dbReference>
<comment type="function">
    <text evidence="10">Releases the supercoiling and torsional tension of DNA, which is introduced during the DNA replication and transcription, by transiently cleaving and rejoining one strand of the DNA duplex. Introduces a single-strand break via transesterification at a target site in duplex DNA. The scissile phosphodiester is attacked by the catalytic tyrosine of the enzyme, resulting in the formation of a DNA-(5'-phosphotyrosyl)-enzyme intermediate and the expulsion of a 3'-OH DNA strand. The free DNA strand then undergoes passage around the unbroken strand, thus removing DNA supercoils. Finally, in the religation step, the DNA 3'-OH attacks the covalent intermediate to expel the active-site tyrosine and restore the DNA phosphodiester backbone.</text>
</comment>
<dbReference type="GO" id="GO:0005694">
    <property type="term" value="C:chromosome"/>
    <property type="evidence" value="ECO:0007669"/>
    <property type="project" value="InterPro"/>
</dbReference>
<evidence type="ECO:0000259" key="12">
    <source>
        <dbReference type="PROSITE" id="PS52039"/>
    </source>
</evidence>
<accession>A0A7U4QIA5</accession>
<sequence length="747" mass="85338">MKLLIVESPAKARTLKKLLKGFVVESTLGHIKDLPKNKLGVDIEHDFKPSYVILPRKQKTIQRLKKMAKLAEEIYLASDPDREGEAIAWHVAEEIDKNGEKPIKRVLFHEITPAAVKTALKQPFSLDTNKYLSQQTRRILDRLVGYKISPILWQKVKMGLSAGRVQSAALYLICERERAIQNFVPQEYWEIAALLEGEQCPCFEAKLAQIKGKKACLKNQAQVEAILKTLKEKSFLVKRVIHQKKHRYPFPPFITSTLQQEAAKKLGFSAQKTMVLAQQLYEGIDLGKEGRVGLITYMRTDSVRTADIAIEEARKFIKGQWGKDYLPARRYYYKNKRQAQDAHEAIRPTSVYRFPESVAPYLSPEQRALYELIWRRFVASQMAPAIYDQTTVEIEAGEYLFRTTGSILKKEGFKKIYDLKEKEEVYIPDLENGQLLNLKELIPSQHFTKPPARYTEASLIKELEDKGIGRPSTYATILTTIQERNYVEKEKGHFRPTELGLLVNDLLTTNFPEIINVSFTAQMEAELDEIEEGVKSSINTLKEFYQVFRKALEKAQKHMADIKKHGVKTEITCEKCGAPMVIKYGKNGAFLACSRYPACENTKEFRRNEKGEIVIISKTAAENCPECGKPLSLKHGRYGPFLACSGYPECHYTAPLSLGVKCPKCEEGEIIQRVSKKGRVFYGCSRYPDCQFAMWERPIVHTCPRCGASFMICKGNSLVCIKCRYKERLEKEEVDENLYDATRTSSS</sequence>
<evidence type="ECO:0000256" key="8">
    <source>
        <dbReference type="ARBA" id="ARBA00023125"/>
    </source>
</evidence>
<dbReference type="CDD" id="cd03363">
    <property type="entry name" value="TOPRIM_TopoIA_TopoI"/>
    <property type="match status" value="1"/>
</dbReference>
<evidence type="ECO:0000256" key="9">
    <source>
        <dbReference type="ARBA" id="ARBA00023235"/>
    </source>
</evidence>
<keyword evidence="3" id="KW-0479">Metal-binding</keyword>
<dbReference type="PANTHER" id="PTHR42785">
    <property type="entry name" value="DNA TOPOISOMERASE, TYPE IA, CORE"/>
    <property type="match status" value="1"/>
</dbReference>
<feature type="site" description="Interaction with DNA" evidence="10">
    <location>
        <position position="141"/>
    </location>
</feature>